<dbReference type="GO" id="GO:0009244">
    <property type="term" value="P:lipopolysaccharide core region biosynthetic process"/>
    <property type="evidence" value="ECO:0007669"/>
    <property type="project" value="TreeGrafter"/>
</dbReference>
<sequence>MKLFTHPVLFKIFILLIFLNTIILFGSQYFVYTKHWDLYWFSSFFYRELLLCVSYFGVFWILSLLPFGVYVAWAIFGISIICFVVDIFLLYTFDTNLNSYLVIVALETNPQESAEFLHNYVNFGLIGVYALFLIIAVLMWAKIPLLQPSIKLKKCMWFVYMWFVVSVCIVLTMIFTHTKPLNEDWSDMLYNYTKQFYRAIEGTYGFMKEYERLNSKFDELSTTLQVKKAKNNIQNIVLVIGESTQRDRLSLYGYPLPTTPNLDSIKQNNPKNLLVFSDVIASHGQTHESLSLSLTFANQDNTQGIETIKSKQKAKSTKPSEIQKSWYEYMNVIDSFKLGGYHTIAISNQEPISLFGNAAATILKRADEAHFVNVNDKMSTTKFDEAILDILDEELGVGVEQGDLQEDFSDVDSKPTSSSENLPQEPQNIADSKDSKPTFYALHLMGNHAKYYNRYPSSFAKLSTEDMLCRVNDVENLATTSVEENMHYDNSVLYGDFVLNEIIERFKDSDSLVLYFSDHGEEIYDWRNFIGHSDSKMSRFIVEIPFIMYVSDVFIDKHPELYKRLQKAQNQRYMNDDLIHTLLDIAGITMQGFESKQSLISNDTTLLKNRIRLVGEKKSIKDYDKELKAQKSYYQQGLCKSDERIGADSTKTKEQE</sequence>
<dbReference type="GO" id="GO:0016776">
    <property type="term" value="F:phosphotransferase activity, phosphate group as acceptor"/>
    <property type="evidence" value="ECO:0007669"/>
    <property type="project" value="TreeGrafter"/>
</dbReference>
<dbReference type="AlphaFoldDB" id="A0AAI8QHK3"/>
<evidence type="ECO:0000313" key="11">
    <source>
        <dbReference type="Proteomes" id="UP000006036"/>
    </source>
</evidence>
<keyword evidence="2" id="KW-1003">Cell membrane</keyword>
<keyword evidence="3" id="KW-0808">Transferase</keyword>
<accession>A0AAI8QHK3</accession>
<feature type="transmembrane region" description="Helical" evidence="8">
    <location>
        <begin position="155"/>
        <end position="175"/>
    </location>
</feature>
<dbReference type="InterPro" id="IPR058130">
    <property type="entry name" value="PEA_transf_C"/>
</dbReference>
<feature type="transmembrane region" description="Helical" evidence="8">
    <location>
        <begin position="12"/>
        <end position="32"/>
    </location>
</feature>
<feature type="domain" description="Sulfatase N-terminal" evidence="9">
    <location>
        <begin position="234"/>
        <end position="588"/>
    </location>
</feature>
<dbReference type="EMBL" id="AP012492">
    <property type="protein sequence ID" value="BAM33117.1"/>
    <property type="molecule type" value="Genomic_DNA"/>
</dbReference>
<gene>
    <name evidence="10" type="ORF">HCBAA847_1897</name>
</gene>
<reference evidence="10 11" key="1">
    <citation type="journal article" date="2012" name="J. Bacteriol.">
        <title>Complete Genome Sequence of Helicobacter cinaedi Type Strain ATCC BAA-847.</title>
        <authorList>
            <person name="Miyoshi-Akiyama T."/>
            <person name="Takeshita N."/>
            <person name="Ohmagari N."/>
            <person name="Kirikae T."/>
        </authorList>
    </citation>
    <scope>NUCLEOTIDE SEQUENCE [LARGE SCALE GENOMIC DNA]</scope>
    <source>
        <strain evidence="10 11">ATCC BAA-847</strain>
    </source>
</reference>
<evidence type="ECO:0000256" key="1">
    <source>
        <dbReference type="ARBA" id="ARBA00004651"/>
    </source>
</evidence>
<evidence type="ECO:0000256" key="7">
    <source>
        <dbReference type="SAM" id="MobiDB-lite"/>
    </source>
</evidence>
<feature type="transmembrane region" description="Helical" evidence="8">
    <location>
        <begin position="69"/>
        <end position="91"/>
    </location>
</feature>
<evidence type="ECO:0000256" key="6">
    <source>
        <dbReference type="ARBA" id="ARBA00023136"/>
    </source>
</evidence>
<dbReference type="InterPro" id="IPR000917">
    <property type="entry name" value="Sulfatase_N"/>
</dbReference>
<dbReference type="Gene3D" id="3.40.720.10">
    <property type="entry name" value="Alkaline Phosphatase, subunit A"/>
    <property type="match status" value="1"/>
</dbReference>
<dbReference type="SUPFAM" id="SSF53649">
    <property type="entry name" value="Alkaline phosphatase-like"/>
    <property type="match status" value="1"/>
</dbReference>
<keyword evidence="4 8" id="KW-0812">Transmembrane</keyword>
<dbReference type="InterPro" id="IPR017850">
    <property type="entry name" value="Alkaline_phosphatase_core_sf"/>
</dbReference>
<dbReference type="GO" id="GO:0005886">
    <property type="term" value="C:plasma membrane"/>
    <property type="evidence" value="ECO:0007669"/>
    <property type="project" value="UniProtKB-SubCell"/>
</dbReference>
<keyword evidence="6 8" id="KW-0472">Membrane</keyword>
<dbReference type="PANTHER" id="PTHR30443">
    <property type="entry name" value="INNER MEMBRANE PROTEIN"/>
    <property type="match status" value="1"/>
</dbReference>
<proteinExistence type="predicted"/>
<keyword evidence="5 8" id="KW-1133">Transmembrane helix</keyword>
<comment type="subcellular location">
    <subcellularLocation>
        <location evidence="1">Cell membrane</location>
        <topology evidence="1">Multi-pass membrane protein</topology>
    </subcellularLocation>
</comment>
<dbReference type="PANTHER" id="PTHR30443:SF2">
    <property type="entry name" value="PHOSPHOETHANOLAMINE TRANSFERASE EPTC"/>
    <property type="match status" value="1"/>
</dbReference>
<dbReference type="Proteomes" id="UP000006036">
    <property type="component" value="Chromosome 1"/>
</dbReference>
<dbReference type="Pfam" id="PF00884">
    <property type="entry name" value="Sulfatase"/>
    <property type="match status" value="1"/>
</dbReference>
<dbReference type="RefSeq" id="WP_014667227.1">
    <property type="nucleotide sequence ID" value="NC_020555.1"/>
</dbReference>
<protein>
    <submittedName>
        <fullName evidence="10">Sulfatase domain-containing protein</fullName>
    </submittedName>
</protein>
<organism evidence="10 11">
    <name type="scientific">Helicobacter cinaedi CCUG 18818 = ATCC BAA-847</name>
    <dbReference type="NCBI Taxonomy" id="537971"/>
    <lineage>
        <taxon>Bacteria</taxon>
        <taxon>Pseudomonadati</taxon>
        <taxon>Campylobacterota</taxon>
        <taxon>Epsilonproteobacteria</taxon>
        <taxon>Campylobacterales</taxon>
        <taxon>Helicobacteraceae</taxon>
        <taxon>Helicobacter</taxon>
    </lineage>
</organism>
<evidence type="ECO:0000256" key="3">
    <source>
        <dbReference type="ARBA" id="ARBA00022679"/>
    </source>
</evidence>
<evidence type="ECO:0000256" key="4">
    <source>
        <dbReference type="ARBA" id="ARBA00022692"/>
    </source>
</evidence>
<evidence type="ECO:0000313" key="10">
    <source>
        <dbReference type="EMBL" id="BAM33117.1"/>
    </source>
</evidence>
<feature type="transmembrane region" description="Helical" evidence="8">
    <location>
        <begin position="44"/>
        <end position="62"/>
    </location>
</feature>
<dbReference type="CDD" id="cd16017">
    <property type="entry name" value="LptA"/>
    <property type="match status" value="1"/>
</dbReference>
<evidence type="ECO:0000256" key="5">
    <source>
        <dbReference type="ARBA" id="ARBA00022989"/>
    </source>
</evidence>
<dbReference type="KEGG" id="hcb:HCBAA847_1897"/>
<evidence type="ECO:0000259" key="9">
    <source>
        <dbReference type="Pfam" id="PF00884"/>
    </source>
</evidence>
<dbReference type="InterPro" id="IPR040423">
    <property type="entry name" value="PEA_transferase"/>
</dbReference>
<feature type="compositionally biased region" description="Polar residues" evidence="7">
    <location>
        <begin position="414"/>
        <end position="430"/>
    </location>
</feature>
<feature type="region of interest" description="Disordered" evidence="7">
    <location>
        <begin position="407"/>
        <end position="433"/>
    </location>
</feature>
<name>A0AAI8QHK3_9HELI</name>
<feature type="transmembrane region" description="Helical" evidence="8">
    <location>
        <begin position="120"/>
        <end position="143"/>
    </location>
</feature>
<dbReference type="GeneID" id="66540099"/>
<evidence type="ECO:0000256" key="2">
    <source>
        <dbReference type="ARBA" id="ARBA00022475"/>
    </source>
</evidence>
<evidence type="ECO:0000256" key="8">
    <source>
        <dbReference type="SAM" id="Phobius"/>
    </source>
</evidence>